<keyword evidence="1" id="KW-0812">Transmembrane</keyword>
<organism evidence="3 4">
    <name type="scientific">Moniliophthora roreri</name>
    <name type="common">Frosty pod rot fungus</name>
    <name type="synonym">Monilia roreri</name>
    <dbReference type="NCBI Taxonomy" id="221103"/>
    <lineage>
        <taxon>Eukaryota</taxon>
        <taxon>Fungi</taxon>
        <taxon>Dikarya</taxon>
        <taxon>Basidiomycota</taxon>
        <taxon>Agaricomycotina</taxon>
        <taxon>Agaricomycetes</taxon>
        <taxon>Agaricomycetidae</taxon>
        <taxon>Agaricales</taxon>
        <taxon>Marasmiineae</taxon>
        <taxon>Marasmiaceae</taxon>
        <taxon>Moniliophthora</taxon>
    </lineage>
</organism>
<accession>A0A0W0G0V8</accession>
<reference evidence="3 4" key="1">
    <citation type="submission" date="2015-12" db="EMBL/GenBank/DDBJ databases">
        <title>Draft genome sequence of Moniliophthora roreri, the causal agent of frosty pod rot of cacao.</title>
        <authorList>
            <person name="Aime M.C."/>
            <person name="Diaz-Valderrama J.R."/>
            <person name="Kijpornyongpan T."/>
            <person name="Phillips-Mora W."/>
        </authorList>
    </citation>
    <scope>NUCLEOTIDE SEQUENCE [LARGE SCALE GENOMIC DNA]</scope>
    <source>
        <strain evidence="3 4">MCA 2952</strain>
    </source>
</reference>
<keyword evidence="1" id="KW-0472">Membrane</keyword>
<dbReference type="InterPro" id="IPR045339">
    <property type="entry name" value="DUF6534"/>
</dbReference>
<feature type="transmembrane region" description="Helical" evidence="1">
    <location>
        <begin position="85"/>
        <end position="108"/>
    </location>
</feature>
<feature type="domain" description="DUF6534" evidence="2">
    <location>
        <begin position="171"/>
        <end position="256"/>
    </location>
</feature>
<comment type="caution">
    <text evidence="3">The sequence shown here is derived from an EMBL/GenBank/DDBJ whole genome shotgun (WGS) entry which is preliminary data.</text>
</comment>
<feature type="transmembrane region" description="Helical" evidence="1">
    <location>
        <begin position="44"/>
        <end position="65"/>
    </location>
</feature>
<dbReference type="PANTHER" id="PTHR40465:SF1">
    <property type="entry name" value="DUF6534 DOMAIN-CONTAINING PROTEIN"/>
    <property type="match status" value="1"/>
</dbReference>
<name>A0A0W0G0V8_MONRR</name>
<dbReference type="Pfam" id="PF20152">
    <property type="entry name" value="DUF6534"/>
    <property type="match status" value="1"/>
</dbReference>
<gene>
    <name evidence="3" type="ORF">WG66_5214</name>
</gene>
<dbReference type="PANTHER" id="PTHR40465">
    <property type="entry name" value="CHROMOSOME 1, WHOLE GENOME SHOTGUN SEQUENCE"/>
    <property type="match status" value="1"/>
</dbReference>
<sequence length="334" mass="36485">MSIVQPDLGDTFGANLVATIISSCLYGVTCLQTWYYFQNYSDSILIRATVLAILALETIHEILLTEAAYHYLILNYGNPLALLTHTWSTILIGPATSAIATIVFMFYAVRIYLLSHKRDWWTPAIVCVLNVAQTALSIALAVGMAKHRFFAVITTNKQSIAIGIAPLFCNAAGDVICAVALSYYLHSNRSGIKSTDTRINKLIIHAINNGVLTVVAAISTVVFAIAKPKNLVYQAVFQVVGNLYANSLLSTLNSRNIHVKAFLPVSVDSSHLDLAFRPASETSRLTQAADTLTIDIAKILNEPEPVARRDQQDHLGWKSIQNVGECRINDPAPS</sequence>
<dbReference type="EMBL" id="LATX01001367">
    <property type="protein sequence ID" value="KTB42212.1"/>
    <property type="molecule type" value="Genomic_DNA"/>
</dbReference>
<feature type="transmembrane region" description="Helical" evidence="1">
    <location>
        <begin position="120"/>
        <end position="140"/>
    </location>
</feature>
<feature type="transmembrane region" description="Helical" evidence="1">
    <location>
        <begin position="206"/>
        <end position="226"/>
    </location>
</feature>
<dbReference type="AlphaFoldDB" id="A0A0W0G0V8"/>
<evidence type="ECO:0000256" key="1">
    <source>
        <dbReference type="SAM" id="Phobius"/>
    </source>
</evidence>
<dbReference type="Proteomes" id="UP000054988">
    <property type="component" value="Unassembled WGS sequence"/>
</dbReference>
<protein>
    <recommendedName>
        <fullName evidence="2">DUF6534 domain-containing protein</fullName>
    </recommendedName>
</protein>
<keyword evidence="1" id="KW-1133">Transmembrane helix</keyword>
<evidence type="ECO:0000313" key="4">
    <source>
        <dbReference type="Proteomes" id="UP000054988"/>
    </source>
</evidence>
<evidence type="ECO:0000259" key="2">
    <source>
        <dbReference type="Pfam" id="PF20152"/>
    </source>
</evidence>
<feature type="transmembrane region" description="Helical" evidence="1">
    <location>
        <begin position="160"/>
        <end position="185"/>
    </location>
</feature>
<evidence type="ECO:0000313" key="3">
    <source>
        <dbReference type="EMBL" id="KTB42212.1"/>
    </source>
</evidence>
<proteinExistence type="predicted"/>
<feature type="transmembrane region" description="Helical" evidence="1">
    <location>
        <begin position="12"/>
        <end position="37"/>
    </location>
</feature>